<evidence type="ECO:0000313" key="3">
    <source>
        <dbReference type="Proteomes" id="UP001175271"/>
    </source>
</evidence>
<dbReference type="InterPro" id="IPR002921">
    <property type="entry name" value="Fungal_lipase-type"/>
</dbReference>
<dbReference type="Proteomes" id="UP001175271">
    <property type="component" value="Unassembled WGS sequence"/>
</dbReference>
<dbReference type="InterPro" id="IPR051218">
    <property type="entry name" value="Sec_MonoDiacylglyc_Lipase"/>
</dbReference>
<dbReference type="EMBL" id="JAUCMV010000002">
    <property type="protein sequence ID" value="KAK0415385.1"/>
    <property type="molecule type" value="Genomic_DNA"/>
</dbReference>
<dbReference type="AlphaFoldDB" id="A0AA39LZT2"/>
<proteinExistence type="predicted"/>
<organism evidence="2 3">
    <name type="scientific">Steinernema hermaphroditum</name>
    <dbReference type="NCBI Taxonomy" id="289476"/>
    <lineage>
        <taxon>Eukaryota</taxon>
        <taxon>Metazoa</taxon>
        <taxon>Ecdysozoa</taxon>
        <taxon>Nematoda</taxon>
        <taxon>Chromadorea</taxon>
        <taxon>Rhabditida</taxon>
        <taxon>Tylenchina</taxon>
        <taxon>Panagrolaimomorpha</taxon>
        <taxon>Strongyloidoidea</taxon>
        <taxon>Steinernematidae</taxon>
        <taxon>Steinernema</taxon>
    </lineage>
</organism>
<sequence>MSITFDELYLQHQEMETFRGSTNTQSILLENQQNHQYYFSTTSFDNFETDSTASFSMRCWNNSKHYGRIIPMQWCWLGSHSLGGAIATLVSSILTQEVPADQLKLITLGGPRLGDDEFVVSITKSIKQNYRVVNAGDPIPLPPWKQFGNASYEQASNRYWSA</sequence>
<dbReference type="PANTHER" id="PTHR45856">
    <property type="entry name" value="ALPHA/BETA-HYDROLASES SUPERFAMILY PROTEIN"/>
    <property type="match status" value="1"/>
</dbReference>
<evidence type="ECO:0000259" key="1">
    <source>
        <dbReference type="Pfam" id="PF01764"/>
    </source>
</evidence>
<reference evidence="2" key="1">
    <citation type="submission" date="2023-06" db="EMBL/GenBank/DDBJ databases">
        <title>Genomic analysis of the entomopathogenic nematode Steinernema hermaphroditum.</title>
        <authorList>
            <person name="Schwarz E.M."/>
            <person name="Heppert J.K."/>
            <person name="Baniya A."/>
            <person name="Schwartz H.T."/>
            <person name="Tan C.-H."/>
            <person name="Antoshechkin I."/>
            <person name="Sternberg P.W."/>
            <person name="Goodrich-Blair H."/>
            <person name="Dillman A.R."/>
        </authorList>
    </citation>
    <scope>NUCLEOTIDE SEQUENCE</scope>
    <source>
        <strain evidence="2">PS9179</strain>
        <tissue evidence="2">Whole animal</tissue>
    </source>
</reference>
<comment type="caution">
    <text evidence="2">The sequence shown here is derived from an EMBL/GenBank/DDBJ whole genome shotgun (WGS) entry which is preliminary data.</text>
</comment>
<dbReference type="InterPro" id="IPR029058">
    <property type="entry name" value="AB_hydrolase_fold"/>
</dbReference>
<evidence type="ECO:0000313" key="2">
    <source>
        <dbReference type="EMBL" id="KAK0415385.1"/>
    </source>
</evidence>
<keyword evidence="3" id="KW-1185">Reference proteome</keyword>
<dbReference type="CDD" id="cd00519">
    <property type="entry name" value="Lipase_3"/>
    <property type="match status" value="1"/>
</dbReference>
<dbReference type="Pfam" id="PF01764">
    <property type="entry name" value="Lipase_3"/>
    <property type="match status" value="1"/>
</dbReference>
<dbReference type="SUPFAM" id="SSF53474">
    <property type="entry name" value="alpha/beta-Hydrolases"/>
    <property type="match status" value="1"/>
</dbReference>
<name>A0AA39LZT2_9BILA</name>
<gene>
    <name evidence="2" type="ORF">QR680_011919</name>
</gene>
<dbReference type="GO" id="GO:0006629">
    <property type="term" value="P:lipid metabolic process"/>
    <property type="evidence" value="ECO:0007669"/>
    <property type="project" value="InterPro"/>
</dbReference>
<protein>
    <recommendedName>
        <fullName evidence="1">Fungal lipase-type domain-containing protein</fullName>
    </recommendedName>
</protein>
<accession>A0AA39LZT2</accession>
<feature type="domain" description="Fungal lipase-type" evidence="1">
    <location>
        <begin position="75"/>
        <end position="143"/>
    </location>
</feature>
<dbReference type="Gene3D" id="3.40.50.1820">
    <property type="entry name" value="alpha/beta hydrolase"/>
    <property type="match status" value="1"/>
</dbReference>
<dbReference type="PANTHER" id="PTHR45856:SF24">
    <property type="entry name" value="FUNGAL LIPASE-LIKE DOMAIN-CONTAINING PROTEIN"/>
    <property type="match status" value="1"/>
</dbReference>